<reference evidence="1" key="2">
    <citation type="journal article" date="2015" name="Fish Shellfish Immunol.">
        <title>Early steps in the European eel (Anguilla anguilla)-Vibrio vulnificus interaction in the gills: Role of the RtxA13 toxin.</title>
        <authorList>
            <person name="Callol A."/>
            <person name="Pajuelo D."/>
            <person name="Ebbesson L."/>
            <person name="Teles M."/>
            <person name="MacKenzie S."/>
            <person name="Amaro C."/>
        </authorList>
    </citation>
    <scope>NUCLEOTIDE SEQUENCE</scope>
</reference>
<organism evidence="1">
    <name type="scientific">Anguilla anguilla</name>
    <name type="common">European freshwater eel</name>
    <name type="synonym">Muraena anguilla</name>
    <dbReference type="NCBI Taxonomy" id="7936"/>
    <lineage>
        <taxon>Eukaryota</taxon>
        <taxon>Metazoa</taxon>
        <taxon>Chordata</taxon>
        <taxon>Craniata</taxon>
        <taxon>Vertebrata</taxon>
        <taxon>Euteleostomi</taxon>
        <taxon>Actinopterygii</taxon>
        <taxon>Neopterygii</taxon>
        <taxon>Teleostei</taxon>
        <taxon>Anguilliformes</taxon>
        <taxon>Anguillidae</taxon>
        <taxon>Anguilla</taxon>
    </lineage>
</organism>
<sequence length="17" mass="1995">MSIIMFVLPLRMVDLCL</sequence>
<name>A0A0E9PGI1_ANGAN</name>
<accession>A0A0E9PGI1</accession>
<dbReference type="EMBL" id="GBXM01104928">
    <property type="protein sequence ID" value="JAH03649.1"/>
    <property type="molecule type" value="Transcribed_RNA"/>
</dbReference>
<evidence type="ECO:0000313" key="1">
    <source>
        <dbReference type="EMBL" id="JAH03649.1"/>
    </source>
</evidence>
<protein>
    <submittedName>
        <fullName evidence="1">Uncharacterized protein</fullName>
    </submittedName>
</protein>
<proteinExistence type="predicted"/>
<reference evidence="1" key="1">
    <citation type="submission" date="2014-11" db="EMBL/GenBank/DDBJ databases">
        <authorList>
            <person name="Amaro Gonzalez C."/>
        </authorList>
    </citation>
    <scope>NUCLEOTIDE SEQUENCE</scope>
</reference>
<dbReference type="AlphaFoldDB" id="A0A0E9PGI1"/>